<keyword evidence="6" id="KW-1185">Reference proteome</keyword>
<evidence type="ECO:0000256" key="2">
    <source>
        <dbReference type="ARBA" id="ARBA00023125"/>
    </source>
</evidence>
<dbReference type="Proteomes" id="UP000030960">
    <property type="component" value="Unassembled WGS sequence"/>
</dbReference>
<dbReference type="Gene3D" id="1.10.10.60">
    <property type="entry name" value="Homeodomain-like"/>
    <property type="match status" value="1"/>
</dbReference>
<dbReference type="PANTHER" id="PTHR46796">
    <property type="entry name" value="HTH-TYPE TRANSCRIPTIONAL ACTIVATOR RHAS-RELATED"/>
    <property type="match status" value="1"/>
</dbReference>
<evidence type="ECO:0000313" key="5">
    <source>
        <dbReference type="EMBL" id="KHQ50750.1"/>
    </source>
</evidence>
<keyword evidence="1" id="KW-0805">Transcription regulation</keyword>
<keyword evidence="2" id="KW-0238">DNA-binding</keyword>
<evidence type="ECO:0000256" key="1">
    <source>
        <dbReference type="ARBA" id="ARBA00023015"/>
    </source>
</evidence>
<accession>A0A0B3RHH7</accession>
<dbReference type="Gene3D" id="3.40.50.880">
    <property type="match status" value="1"/>
</dbReference>
<organism evidence="5 6">
    <name type="scientific">Mameliella alba</name>
    <dbReference type="NCBI Taxonomy" id="561184"/>
    <lineage>
        <taxon>Bacteria</taxon>
        <taxon>Pseudomonadati</taxon>
        <taxon>Pseudomonadota</taxon>
        <taxon>Alphaproteobacteria</taxon>
        <taxon>Rhodobacterales</taxon>
        <taxon>Roseobacteraceae</taxon>
        <taxon>Mameliella</taxon>
    </lineage>
</organism>
<dbReference type="PROSITE" id="PS01124">
    <property type="entry name" value="HTH_ARAC_FAMILY_2"/>
    <property type="match status" value="1"/>
</dbReference>
<dbReference type="AlphaFoldDB" id="A0A0B3RHH7"/>
<evidence type="ECO:0000259" key="4">
    <source>
        <dbReference type="PROSITE" id="PS01124"/>
    </source>
</evidence>
<dbReference type="GO" id="GO:0003700">
    <property type="term" value="F:DNA-binding transcription factor activity"/>
    <property type="evidence" value="ECO:0007669"/>
    <property type="project" value="InterPro"/>
</dbReference>
<dbReference type="PROSITE" id="PS00041">
    <property type="entry name" value="HTH_ARAC_FAMILY_1"/>
    <property type="match status" value="1"/>
</dbReference>
<dbReference type="GO" id="GO:0043565">
    <property type="term" value="F:sequence-specific DNA binding"/>
    <property type="evidence" value="ECO:0007669"/>
    <property type="project" value="InterPro"/>
</dbReference>
<evidence type="ECO:0000256" key="3">
    <source>
        <dbReference type="ARBA" id="ARBA00023163"/>
    </source>
</evidence>
<reference evidence="5 6" key="1">
    <citation type="submission" date="2014-10" db="EMBL/GenBank/DDBJ databases">
        <title>Genome sequence of Ponticoccus sp. strain UMTAT08 isolated from clonal culture of toxic dinoflagellate Alexandrium tamiyavanichii.</title>
        <authorList>
            <person name="Gan H.Y."/>
            <person name="Muhd D.-D."/>
            <person name="Mohd Noor M.E."/>
            <person name="Yeong Y.S."/>
            <person name="Usup G."/>
        </authorList>
    </citation>
    <scope>NUCLEOTIDE SEQUENCE [LARGE SCALE GENOMIC DNA]</scope>
    <source>
        <strain evidence="5 6">UMTAT08</strain>
    </source>
</reference>
<dbReference type="SUPFAM" id="SSF46689">
    <property type="entry name" value="Homeodomain-like"/>
    <property type="match status" value="2"/>
</dbReference>
<feature type="domain" description="HTH araC/xylS-type" evidence="4">
    <location>
        <begin position="127"/>
        <end position="225"/>
    </location>
</feature>
<dbReference type="Pfam" id="PF12833">
    <property type="entry name" value="HTH_18"/>
    <property type="match status" value="1"/>
</dbReference>
<dbReference type="InterPro" id="IPR018062">
    <property type="entry name" value="HTH_AraC-typ_CS"/>
</dbReference>
<dbReference type="InterPro" id="IPR029062">
    <property type="entry name" value="Class_I_gatase-like"/>
</dbReference>
<dbReference type="EMBL" id="JSUQ01000022">
    <property type="protein sequence ID" value="KHQ50750.1"/>
    <property type="molecule type" value="Genomic_DNA"/>
</dbReference>
<name>A0A0B3RHH7_9RHOB</name>
<dbReference type="SUPFAM" id="SSF52317">
    <property type="entry name" value="Class I glutamine amidotransferase-like"/>
    <property type="match status" value="1"/>
</dbReference>
<dbReference type="STRING" id="561184.SAMN05216376_11182"/>
<gene>
    <name evidence="5" type="ORF">OA50_04674</name>
</gene>
<dbReference type="SMART" id="SM00342">
    <property type="entry name" value="HTH_ARAC"/>
    <property type="match status" value="1"/>
</dbReference>
<dbReference type="InterPro" id="IPR020449">
    <property type="entry name" value="Tscrpt_reg_AraC-type_HTH"/>
</dbReference>
<dbReference type="PRINTS" id="PR00032">
    <property type="entry name" value="HTHARAC"/>
</dbReference>
<comment type="caution">
    <text evidence="5">The sequence shown here is derived from an EMBL/GenBank/DDBJ whole genome shotgun (WGS) entry which is preliminary data.</text>
</comment>
<dbReference type="InterPro" id="IPR050204">
    <property type="entry name" value="AraC_XylS_family_regulators"/>
</dbReference>
<evidence type="ECO:0000313" key="6">
    <source>
        <dbReference type="Proteomes" id="UP000030960"/>
    </source>
</evidence>
<dbReference type="InterPro" id="IPR009057">
    <property type="entry name" value="Homeodomain-like_sf"/>
</dbReference>
<proteinExistence type="predicted"/>
<sequence length="233" mass="25065">MVPSGLAAFLHRADRGGAILGGIDTGVAVLASCGLLGSRSVVLHHEAEPEFRETWPEIDVIDAIYALDDRRLSAAGGTATGDAMLAWMARTRSPAFADEVAQDLVHGSMRPAAQSQRPQDTTDPILQAMRSLMLAHLEAPLPVEEIAMRLGQSPRQLRSRCSAALGQTPSPYYLRLRLDHARALLKGTRMSVTEIALATGFGSHAGFSRTFRQATGLTPRAFRTRAQPGTQGR</sequence>
<keyword evidence="3" id="KW-0804">Transcription</keyword>
<dbReference type="InterPro" id="IPR018060">
    <property type="entry name" value="HTH_AraC"/>
</dbReference>
<protein>
    <submittedName>
        <fullName evidence="5">Transcriptional regulator, AraC family protein</fullName>
    </submittedName>
</protein>